<keyword evidence="3 6" id="KW-0812">Transmembrane</keyword>
<feature type="transmembrane region" description="Helical" evidence="6">
    <location>
        <begin position="87"/>
        <end position="113"/>
    </location>
</feature>
<evidence type="ECO:0000313" key="8">
    <source>
        <dbReference type="EMBL" id="XCD19024.1"/>
    </source>
</evidence>
<dbReference type="KEGG" id="vck:PG915_17915"/>
<reference evidence="8" key="1">
    <citation type="submission" date="2023-01" db="EMBL/GenBank/DDBJ databases">
        <title>Vibrio sp. CB1-14 genome sequencing.</title>
        <authorList>
            <person name="Otstavnykh N."/>
            <person name="Isaeva M."/>
            <person name="Meleshko D."/>
        </authorList>
    </citation>
    <scope>NUCLEOTIDE SEQUENCE</scope>
    <source>
        <strain evidence="8">CB1-14</strain>
    </source>
</reference>
<dbReference type="SUPFAM" id="SSF81342">
    <property type="entry name" value="Transmembrane di-heme cytochromes"/>
    <property type="match status" value="1"/>
</dbReference>
<organism evidence="8">
    <name type="scientific">Vibrio chaetopteri</name>
    <dbReference type="NCBI Taxonomy" id="3016528"/>
    <lineage>
        <taxon>Bacteria</taxon>
        <taxon>Pseudomonadati</taxon>
        <taxon>Pseudomonadota</taxon>
        <taxon>Gammaproteobacteria</taxon>
        <taxon>Vibrionales</taxon>
        <taxon>Vibrionaceae</taxon>
        <taxon>Vibrio</taxon>
    </lineage>
</organism>
<dbReference type="PANTHER" id="PTHR30485">
    <property type="entry name" value="NI/FE-HYDROGENASE 1 B-TYPE CYTOCHROME SUBUNIT"/>
    <property type="match status" value="1"/>
</dbReference>
<evidence type="ECO:0000256" key="3">
    <source>
        <dbReference type="ARBA" id="ARBA00022692"/>
    </source>
</evidence>
<dbReference type="InterPro" id="IPR016174">
    <property type="entry name" value="Di-haem_cyt_TM"/>
</dbReference>
<evidence type="ECO:0000256" key="2">
    <source>
        <dbReference type="ARBA" id="ARBA00022475"/>
    </source>
</evidence>
<dbReference type="AlphaFoldDB" id="A0AAU8BRZ9"/>
<dbReference type="GO" id="GO:0009055">
    <property type="term" value="F:electron transfer activity"/>
    <property type="evidence" value="ECO:0007669"/>
    <property type="project" value="InterPro"/>
</dbReference>
<feature type="domain" description="Cytochrome b561 bacterial/Ni-hydrogenase" evidence="7">
    <location>
        <begin position="3"/>
        <end position="170"/>
    </location>
</feature>
<dbReference type="PANTHER" id="PTHR30485:SF2">
    <property type="entry name" value="BLL0597 PROTEIN"/>
    <property type="match status" value="1"/>
</dbReference>
<dbReference type="Pfam" id="PF01292">
    <property type="entry name" value="Ni_hydr_CYTB"/>
    <property type="match status" value="1"/>
</dbReference>
<dbReference type="Gene3D" id="1.20.950.20">
    <property type="entry name" value="Transmembrane di-heme cytochromes, Chain C"/>
    <property type="match status" value="1"/>
</dbReference>
<gene>
    <name evidence="8" type="ORF">PG915_17915</name>
</gene>
<evidence type="ECO:0000259" key="7">
    <source>
        <dbReference type="Pfam" id="PF01292"/>
    </source>
</evidence>
<dbReference type="GO" id="GO:0020037">
    <property type="term" value="F:heme binding"/>
    <property type="evidence" value="ECO:0007669"/>
    <property type="project" value="TreeGrafter"/>
</dbReference>
<sequence>MKVWDAATRIYHWAQALLFVALMDTGLQGTGPHLQLGMVLFTLLVWRMCWGIVGSETSRFKQFVKKPKQIVDYLTGIQPATAGHNPLGALMVVTMLGLLIMQCLSGMLLAGLFDGLEQYGVAIPDTFYDAGEQVHLLLAQLLPWLIAAHVAAIVGYKFIGKPLLLAMITGKQWMTHQRAAPTLVSQRRAFLVLIGAILVTIAIVAPSMI</sequence>
<dbReference type="InterPro" id="IPR051542">
    <property type="entry name" value="Hydrogenase_cytochrome"/>
</dbReference>
<evidence type="ECO:0000256" key="5">
    <source>
        <dbReference type="ARBA" id="ARBA00023136"/>
    </source>
</evidence>
<protein>
    <submittedName>
        <fullName evidence="8">Cytochrome b/b6 domain-containing protein</fullName>
    </submittedName>
</protein>
<evidence type="ECO:0000256" key="1">
    <source>
        <dbReference type="ARBA" id="ARBA00004651"/>
    </source>
</evidence>
<keyword evidence="2" id="KW-1003">Cell membrane</keyword>
<evidence type="ECO:0000256" key="4">
    <source>
        <dbReference type="ARBA" id="ARBA00022989"/>
    </source>
</evidence>
<keyword evidence="5 6" id="KW-0472">Membrane</keyword>
<dbReference type="EMBL" id="CP115921">
    <property type="protein sequence ID" value="XCD19024.1"/>
    <property type="molecule type" value="Genomic_DNA"/>
</dbReference>
<evidence type="ECO:0000256" key="6">
    <source>
        <dbReference type="SAM" id="Phobius"/>
    </source>
</evidence>
<dbReference type="GO" id="GO:0022904">
    <property type="term" value="P:respiratory electron transport chain"/>
    <property type="evidence" value="ECO:0007669"/>
    <property type="project" value="InterPro"/>
</dbReference>
<proteinExistence type="predicted"/>
<name>A0AAU8BRZ9_9VIBR</name>
<feature type="transmembrane region" description="Helical" evidence="6">
    <location>
        <begin position="189"/>
        <end position="208"/>
    </location>
</feature>
<accession>A0AAU8BRZ9</accession>
<dbReference type="InterPro" id="IPR011577">
    <property type="entry name" value="Cyt_b561_bac/Ni-Hgenase"/>
</dbReference>
<keyword evidence="4 6" id="KW-1133">Transmembrane helix</keyword>
<comment type="subcellular location">
    <subcellularLocation>
        <location evidence="1">Cell membrane</location>
        <topology evidence="1">Multi-pass membrane protein</topology>
    </subcellularLocation>
</comment>
<dbReference type="RefSeq" id="WP_353500154.1">
    <property type="nucleotide sequence ID" value="NZ_CP115921.1"/>
</dbReference>
<dbReference type="GO" id="GO:0005886">
    <property type="term" value="C:plasma membrane"/>
    <property type="evidence" value="ECO:0007669"/>
    <property type="project" value="UniProtKB-SubCell"/>
</dbReference>
<feature type="transmembrane region" description="Helical" evidence="6">
    <location>
        <begin position="144"/>
        <end position="168"/>
    </location>
</feature>